<dbReference type="Proteomes" id="UP000309340">
    <property type="component" value="Unassembled WGS sequence"/>
</dbReference>
<name>A0A4U0VZ82_9PEZI</name>
<feature type="compositionally biased region" description="Low complexity" evidence="1">
    <location>
        <begin position="359"/>
        <end position="371"/>
    </location>
</feature>
<protein>
    <recommendedName>
        <fullName evidence="3">DUF1996 domain-containing protein</fullName>
    </recommendedName>
</protein>
<evidence type="ECO:0000256" key="1">
    <source>
        <dbReference type="SAM" id="MobiDB-lite"/>
    </source>
</evidence>
<feature type="compositionally biased region" description="Low complexity" evidence="1">
    <location>
        <begin position="417"/>
        <end position="448"/>
    </location>
</feature>
<evidence type="ECO:0000313" key="5">
    <source>
        <dbReference type="Proteomes" id="UP000309340"/>
    </source>
</evidence>
<comment type="caution">
    <text evidence="4">The sequence shown here is derived from an EMBL/GenBank/DDBJ whole genome shotgun (WGS) entry which is preliminary data.</text>
</comment>
<dbReference type="STRING" id="329884.A0A4U0VZ82"/>
<proteinExistence type="predicted"/>
<dbReference type="PANTHER" id="PTHR43662:SF7">
    <property type="entry name" value="DUF1996 DOMAIN-CONTAINING PROTEIN"/>
    <property type="match status" value="1"/>
</dbReference>
<dbReference type="PANTHER" id="PTHR43662">
    <property type="match status" value="1"/>
</dbReference>
<organism evidence="4 5">
    <name type="scientific">Friedmanniomyces simplex</name>
    <dbReference type="NCBI Taxonomy" id="329884"/>
    <lineage>
        <taxon>Eukaryota</taxon>
        <taxon>Fungi</taxon>
        <taxon>Dikarya</taxon>
        <taxon>Ascomycota</taxon>
        <taxon>Pezizomycotina</taxon>
        <taxon>Dothideomycetes</taxon>
        <taxon>Dothideomycetidae</taxon>
        <taxon>Mycosphaerellales</taxon>
        <taxon>Teratosphaeriaceae</taxon>
        <taxon>Friedmanniomyces</taxon>
    </lineage>
</organism>
<feature type="region of interest" description="Disordered" evidence="1">
    <location>
        <begin position="408"/>
        <end position="449"/>
    </location>
</feature>
<feature type="signal peptide" evidence="2">
    <location>
        <begin position="1"/>
        <end position="19"/>
    </location>
</feature>
<keyword evidence="5" id="KW-1185">Reference proteome</keyword>
<feature type="domain" description="DUF1996" evidence="3">
    <location>
        <begin position="35"/>
        <end position="280"/>
    </location>
</feature>
<keyword evidence="2" id="KW-0732">Signal</keyword>
<dbReference type="EMBL" id="NAJQ01001653">
    <property type="protein sequence ID" value="TKA55088.1"/>
    <property type="molecule type" value="Genomic_DNA"/>
</dbReference>
<dbReference type="OrthoDB" id="74764at2759"/>
<feature type="region of interest" description="Disordered" evidence="1">
    <location>
        <begin position="341"/>
        <end position="371"/>
    </location>
</feature>
<gene>
    <name evidence="4" type="ORF">B0A55_13360</name>
</gene>
<dbReference type="AlphaFoldDB" id="A0A4U0VZ82"/>
<accession>A0A4U0VZ82</accession>
<feature type="chain" id="PRO_5020734938" description="DUF1996 domain-containing protein" evidence="2">
    <location>
        <begin position="20"/>
        <end position="506"/>
    </location>
</feature>
<dbReference type="InterPro" id="IPR018535">
    <property type="entry name" value="DUF1996"/>
</dbReference>
<reference evidence="4 5" key="1">
    <citation type="submission" date="2017-03" db="EMBL/GenBank/DDBJ databases">
        <title>Genomes of endolithic fungi from Antarctica.</title>
        <authorList>
            <person name="Coleine C."/>
            <person name="Masonjones S."/>
            <person name="Stajich J.E."/>
        </authorList>
    </citation>
    <scope>NUCLEOTIDE SEQUENCE [LARGE SCALE GENOMIC DNA]</scope>
    <source>
        <strain evidence="4 5">CCFEE 5184</strain>
    </source>
</reference>
<evidence type="ECO:0000313" key="4">
    <source>
        <dbReference type="EMBL" id="TKA55088.1"/>
    </source>
</evidence>
<sequence length="506" mass="53940">MRSQATLTTALALVSTVSAFWRMPCRSQTGVGRLDPIMDAGEVSDHVHTIHGGGGFGFDADYATLNARGSCTSCEVTQDHSAYWTPTLHFLYPNGTSVMVQQVGGMLAYYLYYLDDVKAFPAGFQMVAGNKNTRNFTGPFPDTDLSSWPTDPSDQFFLEQRALGFNCLNYAKDPEPSLYRHQFPTKDYMDANCADGLRLELAFPSCGNGSNDSLDHKSHMKYPSLVKEGNCPEGYDVNHPFLFFETIWATNTFAGEDGQFVLSMGDPTGTGYHGDFIMGWESTQFLQDALDTCQNPSGDIQDCPMFNIQSDAIGANCTFPMPDALLNDDVKGPRDGLAVDIPLQNGPQPATQYPVAGRSSVPTSSIPSTTASASFSLPTLSYTAANPSITSTAMGGIVVNKVSIASTSSATPSETDSAASSPTAWSAPSASESAPASSSITEAPSATSGPAPDIIATSYLTSSNQVVELVIEEVDVTVTATPSAAAVAAAKHKRHMHKHLHHAGRR</sequence>
<evidence type="ECO:0000256" key="2">
    <source>
        <dbReference type="SAM" id="SignalP"/>
    </source>
</evidence>
<evidence type="ECO:0000259" key="3">
    <source>
        <dbReference type="Pfam" id="PF09362"/>
    </source>
</evidence>
<dbReference type="Pfam" id="PF09362">
    <property type="entry name" value="DUF1996"/>
    <property type="match status" value="1"/>
</dbReference>